<evidence type="ECO:0000313" key="2">
    <source>
        <dbReference type="Proteomes" id="UP000054217"/>
    </source>
</evidence>
<protein>
    <submittedName>
        <fullName evidence="1">Uncharacterized protein</fullName>
    </submittedName>
</protein>
<sequence length="66" mass="7336">MTLLCGCDNTIESQVSCSRVVSLTSDFTMSLRVAPCTLEPRAVSTCQVQHFSGRVINHTFHWHILA</sequence>
<dbReference type="EMBL" id="KN831969">
    <property type="protein sequence ID" value="KIO04896.1"/>
    <property type="molecule type" value="Genomic_DNA"/>
</dbReference>
<keyword evidence="2" id="KW-1185">Reference proteome</keyword>
<dbReference type="Proteomes" id="UP000054217">
    <property type="component" value="Unassembled WGS sequence"/>
</dbReference>
<accession>A0A0C3PAH1</accession>
<reference evidence="2" key="2">
    <citation type="submission" date="2015-01" db="EMBL/GenBank/DDBJ databases">
        <title>Evolutionary Origins and Diversification of the Mycorrhizal Mutualists.</title>
        <authorList>
            <consortium name="DOE Joint Genome Institute"/>
            <consortium name="Mycorrhizal Genomics Consortium"/>
            <person name="Kohler A."/>
            <person name="Kuo A."/>
            <person name="Nagy L.G."/>
            <person name="Floudas D."/>
            <person name="Copeland A."/>
            <person name="Barry K.W."/>
            <person name="Cichocki N."/>
            <person name="Veneault-Fourrey C."/>
            <person name="LaButti K."/>
            <person name="Lindquist E.A."/>
            <person name="Lipzen A."/>
            <person name="Lundell T."/>
            <person name="Morin E."/>
            <person name="Murat C."/>
            <person name="Riley R."/>
            <person name="Ohm R."/>
            <person name="Sun H."/>
            <person name="Tunlid A."/>
            <person name="Henrissat B."/>
            <person name="Grigoriev I.V."/>
            <person name="Hibbett D.S."/>
            <person name="Martin F."/>
        </authorList>
    </citation>
    <scope>NUCLEOTIDE SEQUENCE [LARGE SCALE GENOMIC DNA]</scope>
    <source>
        <strain evidence="2">Marx 270</strain>
    </source>
</reference>
<dbReference type="AlphaFoldDB" id="A0A0C3PAH1"/>
<evidence type="ECO:0000313" key="1">
    <source>
        <dbReference type="EMBL" id="KIO04896.1"/>
    </source>
</evidence>
<dbReference type="HOGENOM" id="CLU_2832214_0_0_1"/>
<proteinExistence type="predicted"/>
<organism evidence="1 2">
    <name type="scientific">Pisolithus tinctorius Marx 270</name>
    <dbReference type="NCBI Taxonomy" id="870435"/>
    <lineage>
        <taxon>Eukaryota</taxon>
        <taxon>Fungi</taxon>
        <taxon>Dikarya</taxon>
        <taxon>Basidiomycota</taxon>
        <taxon>Agaricomycotina</taxon>
        <taxon>Agaricomycetes</taxon>
        <taxon>Agaricomycetidae</taxon>
        <taxon>Boletales</taxon>
        <taxon>Sclerodermatineae</taxon>
        <taxon>Pisolithaceae</taxon>
        <taxon>Pisolithus</taxon>
    </lineage>
</organism>
<gene>
    <name evidence="1" type="ORF">M404DRAFT_541764</name>
</gene>
<name>A0A0C3PAH1_PISTI</name>
<reference evidence="1 2" key="1">
    <citation type="submission" date="2014-04" db="EMBL/GenBank/DDBJ databases">
        <authorList>
            <consortium name="DOE Joint Genome Institute"/>
            <person name="Kuo A."/>
            <person name="Kohler A."/>
            <person name="Costa M.D."/>
            <person name="Nagy L.G."/>
            <person name="Floudas D."/>
            <person name="Copeland A."/>
            <person name="Barry K.W."/>
            <person name="Cichocki N."/>
            <person name="Veneault-Fourrey C."/>
            <person name="LaButti K."/>
            <person name="Lindquist E.A."/>
            <person name="Lipzen A."/>
            <person name="Lundell T."/>
            <person name="Morin E."/>
            <person name="Murat C."/>
            <person name="Sun H."/>
            <person name="Tunlid A."/>
            <person name="Henrissat B."/>
            <person name="Grigoriev I.V."/>
            <person name="Hibbett D.S."/>
            <person name="Martin F."/>
            <person name="Nordberg H.P."/>
            <person name="Cantor M.N."/>
            <person name="Hua S.X."/>
        </authorList>
    </citation>
    <scope>NUCLEOTIDE SEQUENCE [LARGE SCALE GENOMIC DNA]</scope>
    <source>
        <strain evidence="1 2">Marx 270</strain>
    </source>
</reference>
<dbReference type="InParanoid" id="A0A0C3PAH1"/>